<evidence type="ECO:0000313" key="9">
    <source>
        <dbReference type="EMBL" id="EFJ19876.1"/>
    </source>
</evidence>
<keyword evidence="10" id="KW-1185">Reference proteome</keyword>
<dbReference type="Gene3D" id="3.20.20.70">
    <property type="entry name" value="Aldolase class I"/>
    <property type="match status" value="1"/>
</dbReference>
<dbReference type="SUPFAM" id="SSF51395">
    <property type="entry name" value="FMN-linked oxidoreductases"/>
    <property type="match status" value="1"/>
</dbReference>
<dbReference type="CDD" id="cd02933">
    <property type="entry name" value="OYE_like_FMN"/>
    <property type="match status" value="1"/>
</dbReference>
<dbReference type="FunFam" id="3.20.20.70:FF:000073">
    <property type="entry name" value="12-oxophytodienoate reductase 3"/>
    <property type="match status" value="1"/>
</dbReference>
<dbReference type="PANTHER" id="PTHR22893:SF91">
    <property type="entry name" value="NADPH DEHYDROGENASE 2-RELATED"/>
    <property type="match status" value="1"/>
</dbReference>
<name>D8S6V2_SELML</name>
<accession>D8S6V2</accession>
<dbReference type="GO" id="GO:0016491">
    <property type="term" value="F:oxidoreductase activity"/>
    <property type="evidence" value="ECO:0000318"/>
    <property type="project" value="GO_Central"/>
</dbReference>
<comment type="cofactor">
    <cofactor evidence="1">
        <name>FMN</name>
        <dbReference type="ChEBI" id="CHEBI:58210"/>
    </cofactor>
</comment>
<evidence type="ECO:0000256" key="5">
    <source>
        <dbReference type="ARBA" id="ARBA00022857"/>
    </source>
</evidence>
<dbReference type="AlphaFoldDB" id="D8S6V2"/>
<evidence type="ECO:0000256" key="6">
    <source>
        <dbReference type="ARBA" id="ARBA00023002"/>
    </source>
</evidence>
<dbReference type="EMBL" id="GL377604">
    <property type="protein sequence ID" value="EFJ19876.1"/>
    <property type="molecule type" value="Genomic_DNA"/>
</dbReference>
<dbReference type="Pfam" id="PF00724">
    <property type="entry name" value="Oxidored_FMN"/>
    <property type="match status" value="1"/>
</dbReference>
<evidence type="ECO:0000256" key="7">
    <source>
        <dbReference type="SAM" id="MobiDB-lite"/>
    </source>
</evidence>
<dbReference type="STRING" id="88036.D8S6V2"/>
<dbReference type="HOGENOM" id="CLU_012153_0_0_1"/>
<keyword evidence="5" id="KW-0521">NADP</keyword>
<keyword evidence="4" id="KW-0288">FMN</keyword>
<proteinExistence type="inferred from homology"/>
<sequence length="365" mass="40378">MENDEEIPLLTPFQLGPFLLNHRLRVVLAPMTRCRSYRSIPQPHAAVYYSQRATPGGLLIAEATGVSDTSMGYPCTPGIWTQEQVEAWKPIVKAVHDKGAVFFLQIWHVGRLSHTSYQPKGQAPISCSSKRAPGPSPSGDILEYSTPRALETREIPLLIQDFCTAARNAIEAGFDGVELHGAHGYLIDQFLKDGINDRTDGYGGSVENRCRFSLELVDAVAKEIGSQRIGFRFSPFSNFSDSADSNPMKLAVFLAEALNRYNILYVAEPKVKLSGEVESELWPVRRAFKGAFLAAAGFDRDSGNAAIETGLADLVVYARHFLANPDLPRRFQLNAPLNLYDRNTFFSHDPVAGYTDYPFLEESTG</sequence>
<dbReference type="InterPro" id="IPR001155">
    <property type="entry name" value="OxRdtase_FMN_N"/>
</dbReference>
<dbReference type="OMA" id="YMANAVN"/>
<dbReference type="InParanoid" id="D8S6V2"/>
<protein>
    <recommendedName>
        <fullName evidence="8">NADH:flavin oxidoreductase/NADH oxidase N-terminal domain-containing protein</fullName>
    </recommendedName>
</protein>
<dbReference type="eggNOG" id="KOG0134">
    <property type="taxonomic scope" value="Eukaryota"/>
</dbReference>
<keyword evidence="3" id="KW-0285">Flavoprotein</keyword>
<reference evidence="9 10" key="1">
    <citation type="journal article" date="2011" name="Science">
        <title>The Selaginella genome identifies genetic changes associated with the evolution of vascular plants.</title>
        <authorList>
            <person name="Banks J.A."/>
            <person name="Nishiyama T."/>
            <person name="Hasebe M."/>
            <person name="Bowman J.L."/>
            <person name="Gribskov M."/>
            <person name="dePamphilis C."/>
            <person name="Albert V.A."/>
            <person name="Aono N."/>
            <person name="Aoyama T."/>
            <person name="Ambrose B.A."/>
            <person name="Ashton N.W."/>
            <person name="Axtell M.J."/>
            <person name="Barker E."/>
            <person name="Barker M.S."/>
            <person name="Bennetzen J.L."/>
            <person name="Bonawitz N.D."/>
            <person name="Chapple C."/>
            <person name="Cheng C."/>
            <person name="Correa L.G."/>
            <person name="Dacre M."/>
            <person name="DeBarry J."/>
            <person name="Dreyer I."/>
            <person name="Elias M."/>
            <person name="Engstrom E.M."/>
            <person name="Estelle M."/>
            <person name="Feng L."/>
            <person name="Finet C."/>
            <person name="Floyd S.K."/>
            <person name="Frommer W.B."/>
            <person name="Fujita T."/>
            <person name="Gramzow L."/>
            <person name="Gutensohn M."/>
            <person name="Harholt J."/>
            <person name="Hattori M."/>
            <person name="Heyl A."/>
            <person name="Hirai T."/>
            <person name="Hiwatashi Y."/>
            <person name="Ishikawa M."/>
            <person name="Iwata M."/>
            <person name="Karol K.G."/>
            <person name="Koehler B."/>
            <person name="Kolukisaoglu U."/>
            <person name="Kubo M."/>
            <person name="Kurata T."/>
            <person name="Lalonde S."/>
            <person name="Li K."/>
            <person name="Li Y."/>
            <person name="Litt A."/>
            <person name="Lyons E."/>
            <person name="Manning G."/>
            <person name="Maruyama T."/>
            <person name="Michael T.P."/>
            <person name="Mikami K."/>
            <person name="Miyazaki S."/>
            <person name="Morinaga S."/>
            <person name="Murata T."/>
            <person name="Mueller-Roeber B."/>
            <person name="Nelson D.R."/>
            <person name="Obara M."/>
            <person name="Oguri Y."/>
            <person name="Olmstead R.G."/>
            <person name="Onodera N."/>
            <person name="Petersen B.L."/>
            <person name="Pils B."/>
            <person name="Prigge M."/>
            <person name="Rensing S.A."/>
            <person name="Riano-Pachon D.M."/>
            <person name="Roberts A.W."/>
            <person name="Sato Y."/>
            <person name="Scheller H.V."/>
            <person name="Schulz B."/>
            <person name="Schulz C."/>
            <person name="Shakirov E.V."/>
            <person name="Shibagaki N."/>
            <person name="Shinohara N."/>
            <person name="Shippen D.E."/>
            <person name="Soerensen I."/>
            <person name="Sotooka R."/>
            <person name="Sugimoto N."/>
            <person name="Sugita M."/>
            <person name="Sumikawa N."/>
            <person name="Tanurdzic M."/>
            <person name="Theissen G."/>
            <person name="Ulvskov P."/>
            <person name="Wakazuki S."/>
            <person name="Weng J.K."/>
            <person name="Willats W.W."/>
            <person name="Wipf D."/>
            <person name="Wolf P.G."/>
            <person name="Yang L."/>
            <person name="Zimmer A.D."/>
            <person name="Zhu Q."/>
            <person name="Mitros T."/>
            <person name="Hellsten U."/>
            <person name="Loque D."/>
            <person name="Otillar R."/>
            <person name="Salamov A."/>
            <person name="Schmutz J."/>
            <person name="Shapiro H."/>
            <person name="Lindquist E."/>
            <person name="Lucas S."/>
            <person name="Rokhsar D."/>
            <person name="Grigoriev I.V."/>
        </authorList>
    </citation>
    <scope>NUCLEOTIDE SEQUENCE [LARGE SCALE GENOMIC DNA]</scope>
</reference>
<evidence type="ECO:0000259" key="8">
    <source>
        <dbReference type="Pfam" id="PF00724"/>
    </source>
</evidence>
<dbReference type="Gramene" id="EFJ19876">
    <property type="protein sequence ID" value="EFJ19876"/>
    <property type="gene ID" value="SELMODRAFT_233236"/>
</dbReference>
<evidence type="ECO:0000256" key="3">
    <source>
        <dbReference type="ARBA" id="ARBA00022630"/>
    </source>
</evidence>
<dbReference type="InterPro" id="IPR045247">
    <property type="entry name" value="Oye-like"/>
</dbReference>
<dbReference type="Proteomes" id="UP000001514">
    <property type="component" value="Unassembled WGS sequence"/>
</dbReference>
<evidence type="ECO:0000256" key="1">
    <source>
        <dbReference type="ARBA" id="ARBA00001917"/>
    </source>
</evidence>
<dbReference type="PANTHER" id="PTHR22893">
    <property type="entry name" value="NADH OXIDOREDUCTASE-RELATED"/>
    <property type="match status" value="1"/>
</dbReference>
<dbReference type="GO" id="GO:0010181">
    <property type="term" value="F:FMN binding"/>
    <property type="evidence" value="ECO:0007669"/>
    <property type="project" value="InterPro"/>
</dbReference>
<organism evidence="10">
    <name type="scientific">Selaginella moellendorffii</name>
    <name type="common">Spikemoss</name>
    <dbReference type="NCBI Taxonomy" id="88036"/>
    <lineage>
        <taxon>Eukaryota</taxon>
        <taxon>Viridiplantae</taxon>
        <taxon>Streptophyta</taxon>
        <taxon>Embryophyta</taxon>
        <taxon>Tracheophyta</taxon>
        <taxon>Lycopodiopsida</taxon>
        <taxon>Selaginellales</taxon>
        <taxon>Selaginellaceae</taxon>
        <taxon>Selaginella</taxon>
    </lineage>
</organism>
<keyword evidence="6" id="KW-0560">Oxidoreductase</keyword>
<feature type="domain" description="NADH:flavin oxidoreductase/NADH oxidase N-terminal" evidence="8">
    <location>
        <begin position="9"/>
        <end position="337"/>
    </location>
</feature>
<dbReference type="KEGG" id="smo:SELMODRAFT_233236"/>
<evidence type="ECO:0000313" key="10">
    <source>
        <dbReference type="Proteomes" id="UP000001514"/>
    </source>
</evidence>
<comment type="similarity">
    <text evidence="2">Belongs to the NADH:flavin oxidoreductase/NADH oxidase family.</text>
</comment>
<dbReference type="InterPro" id="IPR013785">
    <property type="entry name" value="Aldolase_TIM"/>
</dbReference>
<feature type="region of interest" description="Disordered" evidence="7">
    <location>
        <begin position="122"/>
        <end position="141"/>
    </location>
</feature>
<evidence type="ECO:0000256" key="4">
    <source>
        <dbReference type="ARBA" id="ARBA00022643"/>
    </source>
</evidence>
<gene>
    <name evidence="9" type="ORF">SELMODRAFT_233236</name>
</gene>
<evidence type="ECO:0000256" key="2">
    <source>
        <dbReference type="ARBA" id="ARBA00005979"/>
    </source>
</evidence>